<proteinExistence type="inferred from homology"/>
<evidence type="ECO:0000256" key="2">
    <source>
        <dbReference type="ARBA" id="ARBA00022679"/>
    </source>
</evidence>
<keyword evidence="3" id="KW-0328">Glycosyltransferase</keyword>
<dbReference type="EMBL" id="JACMSC010000008">
    <property type="protein sequence ID" value="KAG6511147.1"/>
    <property type="molecule type" value="Genomic_DNA"/>
</dbReference>
<organism evidence="5 6">
    <name type="scientific">Zingiber officinale</name>
    <name type="common">Ginger</name>
    <name type="synonym">Amomum zingiber</name>
    <dbReference type="NCBI Taxonomy" id="94328"/>
    <lineage>
        <taxon>Eukaryota</taxon>
        <taxon>Viridiplantae</taxon>
        <taxon>Streptophyta</taxon>
        <taxon>Embryophyta</taxon>
        <taxon>Tracheophyta</taxon>
        <taxon>Spermatophyta</taxon>
        <taxon>Magnoliopsida</taxon>
        <taxon>Liliopsida</taxon>
        <taxon>Zingiberales</taxon>
        <taxon>Zingiberaceae</taxon>
        <taxon>Zingiber</taxon>
    </lineage>
</organism>
<dbReference type="CDD" id="cd03784">
    <property type="entry name" value="GT1_Gtf-like"/>
    <property type="match status" value="1"/>
</dbReference>
<comment type="caution">
    <text evidence="5">The sequence shown here is derived from an EMBL/GenBank/DDBJ whole genome shotgun (WGS) entry which is preliminary data.</text>
</comment>
<evidence type="ECO:0000313" key="5">
    <source>
        <dbReference type="EMBL" id="KAG6511147.1"/>
    </source>
</evidence>
<dbReference type="PANTHER" id="PTHR48047:SF19">
    <property type="entry name" value="GLYCOSYLTRANSFERASE"/>
    <property type="match status" value="1"/>
</dbReference>
<gene>
    <name evidence="5" type="ORF">ZIOFF_029202</name>
</gene>
<comment type="similarity">
    <text evidence="1 3">Belongs to the UDP-glycosyltransferase family.</text>
</comment>
<name>A0A8J5GR67_ZINOF</name>
<dbReference type="PANTHER" id="PTHR48047">
    <property type="entry name" value="GLYCOSYLTRANSFERASE"/>
    <property type="match status" value="1"/>
</dbReference>
<dbReference type="FunFam" id="3.40.50.2000:FF:000063">
    <property type="entry name" value="Glycosyltransferase"/>
    <property type="match status" value="1"/>
</dbReference>
<dbReference type="InterPro" id="IPR002213">
    <property type="entry name" value="UDP_glucos_trans"/>
</dbReference>
<dbReference type="OrthoDB" id="5835829at2759"/>
<accession>A0A8J5GR67</accession>
<dbReference type="AlphaFoldDB" id="A0A8J5GR67"/>
<dbReference type="Pfam" id="PF00201">
    <property type="entry name" value="UDPGT"/>
    <property type="match status" value="1"/>
</dbReference>
<reference evidence="5 6" key="1">
    <citation type="submission" date="2020-08" db="EMBL/GenBank/DDBJ databases">
        <title>Plant Genome Project.</title>
        <authorList>
            <person name="Zhang R.-G."/>
        </authorList>
    </citation>
    <scope>NUCLEOTIDE SEQUENCE [LARGE SCALE GENOMIC DNA]</scope>
    <source>
        <tissue evidence="5">Rhizome</tissue>
    </source>
</reference>
<keyword evidence="6" id="KW-1185">Reference proteome</keyword>
<evidence type="ECO:0000256" key="3">
    <source>
        <dbReference type="RuleBase" id="RU003718"/>
    </source>
</evidence>
<dbReference type="PROSITE" id="PS00375">
    <property type="entry name" value="UDPGT"/>
    <property type="match status" value="1"/>
</dbReference>
<protein>
    <recommendedName>
        <fullName evidence="4">Glycosyltransferase</fullName>
        <ecNumber evidence="4">2.4.1.-</ecNumber>
    </recommendedName>
</protein>
<sequence>MAAASFSATSDDGAAVTETAPIRVFFIPFFASGHMIPMVDLACLFAGRPGVEPTLVLTPANADLIRSTLDRSAAAGRSVRLLLFPFPSVGLPDGVENIATAPASDTWRVHKAVELAQSVHDELIRLHRPDAVVTDIPYWWTTSIAADLGIPRITFHAVGCFPQLVMNNLFRIRSELAINNGSSSPTPIVTVPGLPGRSISIPRAELPSFLKAPNHMTAAWDRMKQAQLKCHGVVVNTFSGLEGEYCEEYRRADARRAWFVGPVALAANAGIERGGGETGEATGKECLRWLDEREEGSVVFVCFGSWCFFTDEQQRELAAGLEASGRPFLWAVRAAEENEWMEEGWEERVKERGLVARGWVPQVAILGHRAVGAFLTHCGWNSVLEAVTAGVPMLTWPLVFEQFINERLVVEVVGAGRRVWEGPRAEAEAEKTVVPREAIASAVTRFMEAGGGREEAAKKATELAAAARAAVEEGGSSQQDLENLIDELVAAGRRGTVESQLA</sequence>
<evidence type="ECO:0000256" key="1">
    <source>
        <dbReference type="ARBA" id="ARBA00009995"/>
    </source>
</evidence>
<dbReference type="InterPro" id="IPR035595">
    <property type="entry name" value="UDP_glycos_trans_CS"/>
</dbReference>
<dbReference type="GO" id="GO:0035251">
    <property type="term" value="F:UDP-glucosyltransferase activity"/>
    <property type="evidence" value="ECO:0007669"/>
    <property type="project" value="TreeGrafter"/>
</dbReference>
<evidence type="ECO:0000256" key="4">
    <source>
        <dbReference type="RuleBase" id="RU362057"/>
    </source>
</evidence>
<keyword evidence="2 3" id="KW-0808">Transferase</keyword>
<evidence type="ECO:0000313" key="6">
    <source>
        <dbReference type="Proteomes" id="UP000734854"/>
    </source>
</evidence>
<dbReference type="EC" id="2.4.1.-" evidence="4"/>
<dbReference type="Proteomes" id="UP000734854">
    <property type="component" value="Unassembled WGS sequence"/>
</dbReference>